<dbReference type="eggNOG" id="KOG1550">
    <property type="taxonomic scope" value="Eukaryota"/>
</dbReference>
<dbReference type="Pfam" id="PF08238">
    <property type="entry name" value="Sel1"/>
    <property type="match status" value="9"/>
</dbReference>
<comment type="similarity">
    <text evidence="1">Belongs to the sel-1 family.</text>
</comment>
<dbReference type="InterPro" id="IPR050767">
    <property type="entry name" value="Sel1_AlgK"/>
</dbReference>
<feature type="non-terminal residue" evidence="2">
    <location>
        <position position="357"/>
    </location>
</feature>
<dbReference type="AlphaFoldDB" id="C1N7Q3"/>
<evidence type="ECO:0000256" key="1">
    <source>
        <dbReference type="ARBA" id="ARBA00038101"/>
    </source>
</evidence>
<sequence>MKWFLKAAAQGHAGSMTIIGGFYFHGRGVEQNKSTAREWWKKAAANGDDEAKEMLMNRFGDDDASVDRVTRHFARGDDPSVDREAEVKLPRNIRDLAKKANAGCGEAARTIAWHFFHGTDGVEKDTELHFRWLVKAAELGDAKAQCRIGSEYNQMSNYDAARKWFDKAAAQGNADAMNNLGALYYKGQGVEKNISTAAEWYLKAAMKGNSHAQYTYGALLDIDMNQHEDAMKWYLKAAAQGDANAMNNLALLYFNGKGVERNVSTAAEWFLKAASKGDREAQCNYGNILFEEMGQYEDAMKWYMKAAAQGHAEATHNIGTLYFRGDGVEQNKWTAREWWEKAAAYGCEEAKTNLLKC</sequence>
<dbReference type="GeneID" id="9689574"/>
<organism evidence="3">
    <name type="scientific">Micromonas pusilla (strain CCMP1545)</name>
    <name type="common">Picoplanktonic green alga</name>
    <dbReference type="NCBI Taxonomy" id="564608"/>
    <lineage>
        <taxon>Eukaryota</taxon>
        <taxon>Viridiplantae</taxon>
        <taxon>Chlorophyta</taxon>
        <taxon>Mamiellophyceae</taxon>
        <taxon>Mamiellales</taxon>
        <taxon>Mamiellaceae</taxon>
        <taxon>Micromonas</taxon>
    </lineage>
</organism>
<evidence type="ECO:0000313" key="3">
    <source>
        <dbReference type="Proteomes" id="UP000001876"/>
    </source>
</evidence>
<dbReference type="KEGG" id="mpp:MICPUCDRAFT_30096"/>
<evidence type="ECO:0000313" key="2">
    <source>
        <dbReference type="EMBL" id="EEH51755.1"/>
    </source>
</evidence>
<reference evidence="2 3" key="1">
    <citation type="journal article" date="2009" name="Science">
        <title>Green evolution and dynamic adaptations revealed by genomes of the marine picoeukaryotes Micromonas.</title>
        <authorList>
            <person name="Worden A.Z."/>
            <person name="Lee J.H."/>
            <person name="Mock T."/>
            <person name="Rouze P."/>
            <person name="Simmons M.P."/>
            <person name="Aerts A.L."/>
            <person name="Allen A.E."/>
            <person name="Cuvelier M.L."/>
            <person name="Derelle E."/>
            <person name="Everett M.V."/>
            <person name="Foulon E."/>
            <person name="Grimwood J."/>
            <person name="Gundlach H."/>
            <person name="Henrissat B."/>
            <person name="Napoli C."/>
            <person name="McDonald S.M."/>
            <person name="Parker M.S."/>
            <person name="Rombauts S."/>
            <person name="Salamov A."/>
            <person name="Von Dassow P."/>
            <person name="Badger J.H."/>
            <person name="Coutinho P.M."/>
            <person name="Demir E."/>
            <person name="Dubchak I."/>
            <person name="Gentemann C."/>
            <person name="Eikrem W."/>
            <person name="Gready J.E."/>
            <person name="John U."/>
            <person name="Lanier W."/>
            <person name="Lindquist E.A."/>
            <person name="Lucas S."/>
            <person name="Mayer K.F."/>
            <person name="Moreau H."/>
            <person name="Not F."/>
            <person name="Otillar R."/>
            <person name="Panaud O."/>
            <person name="Pangilinan J."/>
            <person name="Paulsen I."/>
            <person name="Piegu B."/>
            <person name="Poliakov A."/>
            <person name="Robbens S."/>
            <person name="Schmutz J."/>
            <person name="Toulza E."/>
            <person name="Wyss T."/>
            <person name="Zelensky A."/>
            <person name="Zhou K."/>
            <person name="Armbrust E.V."/>
            <person name="Bhattacharya D."/>
            <person name="Goodenough U.W."/>
            <person name="Van de Peer Y."/>
            <person name="Grigoriev I.V."/>
        </authorList>
    </citation>
    <scope>NUCLEOTIDE SEQUENCE [LARGE SCALE GENOMIC DNA]</scope>
    <source>
        <strain evidence="2 3">CCMP1545</strain>
    </source>
</reference>
<dbReference type="EMBL" id="GG663750">
    <property type="protein sequence ID" value="EEH51755.1"/>
    <property type="molecule type" value="Genomic_DNA"/>
</dbReference>
<dbReference type="PANTHER" id="PTHR11102">
    <property type="entry name" value="SEL-1-LIKE PROTEIN"/>
    <property type="match status" value="1"/>
</dbReference>
<dbReference type="SMART" id="SM00671">
    <property type="entry name" value="SEL1"/>
    <property type="match status" value="8"/>
</dbReference>
<dbReference type="RefSeq" id="XP_003064133.1">
    <property type="nucleotide sequence ID" value="XM_003064087.1"/>
</dbReference>
<dbReference type="InterPro" id="IPR006597">
    <property type="entry name" value="Sel1-like"/>
</dbReference>
<accession>C1N7Q3</accession>
<dbReference type="OrthoDB" id="509488at2759"/>
<proteinExistence type="inferred from homology"/>
<dbReference type="InterPro" id="IPR011990">
    <property type="entry name" value="TPR-like_helical_dom_sf"/>
</dbReference>
<dbReference type="SUPFAM" id="SSF81901">
    <property type="entry name" value="HCP-like"/>
    <property type="match status" value="2"/>
</dbReference>
<dbReference type="STRING" id="564608.C1N7Q3"/>
<dbReference type="PANTHER" id="PTHR11102:SF160">
    <property type="entry name" value="ERAD-ASSOCIATED E3 UBIQUITIN-PROTEIN LIGASE COMPONENT HRD3"/>
    <property type="match status" value="1"/>
</dbReference>
<keyword evidence="3" id="KW-1185">Reference proteome</keyword>
<name>C1N7Q3_MICPC</name>
<gene>
    <name evidence="2" type="ORF">MICPUCDRAFT_30096</name>
</gene>
<protein>
    <submittedName>
        <fullName evidence="2">Predicted protein</fullName>
    </submittedName>
</protein>
<dbReference type="OMA" id="EDAMKWY"/>
<dbReference type="Proteomes" id="UP000001876">
    <property type="component" value="Unassembled WGS sequence"/>
</dbReference>
<dbReference type="Gene3D" id="1.25.40.10">
    <property type="entry name" value="Tetratricopeptide repeat domain"/>
    <property type="match status" value="3"/>
</dbReference>